<organism evidence="2 3">
    <name type="scientific">Carboxylicivirga marina</name>
    <dbReference type="NCBI Taxonomy" id="2800988"/>
    <lineage>
        <taxon>Bacteria</taxon>
        <taxon>Pseudomonadati</taxon>
        <taxon>Bacteroidota</taxon>
        <taxon>Bacteroidia</taxon>
        <taxon>Marinilabiliales</taxon>
        <taxon>Marinilabiliaceae</taxon>
        <taxon>Carboxylicivirga</taxon>
    </lineage>
</organism>
<feature type="transmembrane region" description="Helical" evidence="1">
    <location>
        <begin position="7"/>
        <end position="23"/>
    </location>
</feature>
<keyword evidence="1" id="KW-0472">Membrane</keyword>
<keyword evidence="1" id="KW-1133">Transmembrane helix</keyword>
<protein>
    <submittedName>
        <fullName evidence="2">Uncharacterized protein</fullName>
    </submittedName>
</protein>
<keyword evidence="3" id="KW-1185">Reference proteome</keyword>
<evidence type="ECO:0000256" key="1">
    <source>
        <dbReference type="SAM" id="Phobius"/>
    </source>
</evidence>
<feature type="transmembrane region" description="Helical" evidence="1">
    <location>
        <begin position="35"/>
        <end position="54"/>
    </location>
</feature>
<dbReference type="EMBL" id="JAENRR010000109">
    <property type="protein sequence ID" value="MBK3519950.1"/>
    <property type="molecule type" value="Genomic_DNA"/>
</dbReference>
<gene>
    <name evidence="2" type="ORF">JIV24_21605</name>
</gene>
<keyword evidence="1" id="KW-0812">Transmembrane</keyword>
<evidence type="ECO:0000313" key="2">
    <source>
        <dbReference type="EMBL" id="MBK3519950.1"/>
    </source>
</evidence>
<dbReference type="RefSeq" id="WP_200467169.1">
    <property type="nucleotide sequence ID" value="NZ_JAENRR010000109.1"/>
</dbReference>
<proteinExistence type="predicted"/>
<comment type="caution">
    <text evidence="2">The sequence shown here is derived from an EMBL/GenBank/DDBJ whole genome shotgun (WGS) entry which is preliminary data.</text>
</comment>
<dbReference type="Proteomes" id="UP000605676">
    <property type="component" value="Unassembled WGS sequence"/>
</dbReference>
<accession>A0ABS1HQR1</accession>
<name>A0ABS1HQR1_9BACT</name>
<reference evidence="2 3" key="1">
    <citation type="submission" date="2021-01" db="EMBL/GenBank/DDBJ databases">
        <title>Carboxyliciviraga sp.nov., isolated from coastal sediments.</title>
        <authorList>
            <person name="Lu D."/>
            <person name="Zhang T."/>
        </authorList>
    </citation>
    <scope>NUCLEOTIDE SEQUENCE [LARGE SCALE GENOMIC DNA]</scope>
    <source>
        <strain evidence="2 3">N1Y132</strain>
    </source>
</reference>
<evidence type="ECO:0000313" key="3">
    <source>
        <dbReference type="Proteomes" id="UP000605676"/>
    </source>
</evidence>
<sequence length="64" mass="7350">MKKFRTTLVIFAVMILVAHLYFIDFSDLTWSGNAGGYLGIVAMLFVILSVIFSNRYDKQQQTKQ</sequence>